<dbReference type="PROSITE" id="PS51375">
    <property type="entry name" value="PPR"/>
    <property type="match status" value="1"/>
</dbReference>
<comment type="caution">
    <text evidence="3">The sequence shown here is derived from an EMBL/GenBank/DDBJ whole genome shotgun (WGS) entry which is preliminary data.</text>
</comment>
<keyword evidence="4" id="KW-1185">Reference proteome</keyword>
<evidence type="ECO:0000256" key="2">
    <source>
        <dbReference type="PROSITE-ProRule" id="PRU00708"/>
    </source>
</evidence>
<dbReference type="Pfam" id="PF13041">
    <property type="entry name" value="PPR_2"/>
    <property type="match status" value="1"/>
</dbReference>
<dbReference type="InterPro" id="IPR002885">
    <property type="entry name" value="PPR_rpt"/>
</dbReference>
<dbReference type="NCBIfam" id="TIGR00756">
    <property type="entry name" value="PPR"/>
    <property type="match status" value="1"/>
</dbReference>
<reference evidence="3" key="1">
    <citation type="submission" date="2023-03" db="EMBL/GenBank/DDBJ databases">
        <title>Chromosome-scale reference genome and RAD-based genetic map of yellow starthistle (Centaurea solstitialis) reveal putative structural variation and QTLs associated with invader traits.</title>
        <authorList>
            <person name="Reatini B."/>
            <person name="Cang F.A."/>
            <person name="Jiang Q."/>
            <person name="Mckibben M.T.W."/>
            <person name="Barker M.S."/>
            <person name="Rieseberg L.H."/>
            <person name="Dlugosch K.M."/>
        </authorList>
    </citation>
    <scope>NUCLEOTIDE SEQUENCE</scope>
    <source>
        <strain evidence="3">CAN-66</strain>
        <tissue evidence="3">Leaf</tissue>
    </source>
</reference>
<gene>
    <name evidence="3" type="ORF">OSB04_un001817</name>
</gene>
<proteinExistence type="predicted"/>
<evidence type="ECO:0000256" key="1">
    <source>
        <dbReference type="ARBA" id="ARBA00022737"/>
    </source>
</evidence>
<accession>A0AA38SF98</accession>
<sequence length="83" mass="9063">MAEMGCVPDGVTYNVLLQGLLNNRQHDMIKMLLEDMEGHGFLVDASTLSMLIDHISTGSLDDSLLKLIGKLVPKEGKEAPCSY</sequence>
<keyword evidence="1" id="KW-0677">Repeat</keyword>
<dbReference type="AlphaFoldDB" id="A0AA38SF98"/>
<dbReference type="EMBL" id="JARYMX010000734">
    <property type="protein sequence ID" value="KAJ9535105.1"/>
    <property type="molecule type" value="Genomic_DNA"/>
</dbReference>
<evidence type="ECO:0000313" key="4">
    <source>
        <dbReference type="Proteomes" id="UP001172457"/>
    </source>
</evidence>
<name>A0AA38SF98_9ASTR</name>
<dbReference type="Proteomes" id="UP001172457">
    <property type="component" value="Unassembled WGS sequence"/>
</dbReference>
<dbReference type="InterPro" id="IPR011990">
    <property type="entry name" value="TPR-like_helical_dom_sf"/>
</dbReference>
<organism evidence="3 4">
    <name type="scientific">Centaurea solstitialis</name>
    <name type="common">yellow star-thistle</name>
    <dbReference type="NCBI Taxonomy" id="347529"/>
    <lineage>
        <taxon>Eukaryota</taxon>
        <taxon>Viridiplantae</taxon>
        <taxon>Streptophyta</taxon>
        <taxon>Embryophyta</taxon>
        <taxon>Tracheophyta</taxon>
        <taxon>Spermatophyta</taxon>
        <taxon>Magnoliopsida</taxon>
        <taxon>eudicotyledons</taxon>
        <taxon>Gunneridae</taxon>
        <taxon>Pentapetalae</taxon>
        <taxon>asterids</taxon>
        <taxon>campanulids</taxon>
        <taxon>Asterales</taxon>
        <taxon>Asteraceae</taxon>
        <taxon>Carduoideae</taxon>
        <taxon>Cardueae</taxon>
        <taxon>Centaureinae</taxon>
        <taxon>Centaurea</taxon>
    </lineage>
</organism>
<feature type="repeat" description="PPR" evidence="2">
    <location>
        <begin position="9"/>
        <end position="43"/>
    </location>
</feature>
<evidence type="ECO:0000313" key="3">
    <source>
        <dbReference type="EMBL" id="KAJ9535105.1"/>
    </source>
</evidence>
<protein>
    <recommendedName>
        <fullName evidence="5">Pentatricopeptide repeat-containing protein</fullName>
    </recommendedName>
</protein>
<dbReference type="Gene3D" id="1.25.40.10">
    <property type="entry name" value="Tetratricopeptide repeat domain"/>
    <property type="match status" value="1"/>
</dbReference>
<evidence type="ECO:0008006" key="5">
    <source>
        <dbReference type="Google" id="ProtNLM"/>
    </source>
</evidence>